<accession>A0A1S7Q2J9</accession>
<dbReference type="EMBL" id="FBWG01000017">
    <property type="protein sequence ID" value="CUX29902.1"/>
    <property type="molecule type" value="Genomic_DNA"/>
</dbReference>
<gene>
    <name evidence="1" type="ORF">AGR7C_Cc240013</name>
</gene>
<evidence type="ECO:0000313" key="1">
    <source>
        <dbReference type="EMBL" id="CUX29902.1"/>
    </source>
</evidence>
<organism evidence="1 2">
    <name type="scientific">Agrobacterium deltaense Zutra 3/1</name>
    <dbReference type="NCBI Taxonomy" id="1183427"/>
    <lineage>
        <taxon>Bacteria</taxon>
        <taxon>Pseudomonadati</taxon>
        <taxon>Pseudomonadota</taxon>
        <taxon>Alphaproteobacteria</taxon>
        <taxon>Hyphomicrobiales</taxon>
        <taxon>Rhizobiaceae</taxon>
        <taxon>Rhizobium/Agrobacterium group</taxon>
        <taxon>Agrobacterium</taxon>
    </lineage>
</organism>
<dbReference type="Proteomes" id="UP000191987">
    <property type="component" value="Unassembled WGS sequence"/>
</dbReference>
<protein>
    <submittedName>
        <fullName evidence="1">Uncharacterized protein</fullName>
    </submittedName>
</protein>
<name>A0A1S7Q2J9_9HYPH</name>
<dbReference type="AlphaFoldDB" id="A0A1S7Q2J9"/>
<proteinExistence type="predicted"/>
<reference evidence="1 2" key="1">
    <citation type="submission" date="2016-01" db="EMBL/GenBank/DDBJ databases">
        <authorList>
            <person name="Oliw E.H."/>
        </authorList>
    </citation>
    <scope>NUCLEOTIDE SEQUENCE [LARGE SCALE GENOMIC DNA]</scope>
    <source>
        <strain evidence="1 2">Zutra 3-1</strain>
    </source>
</reference>
<sequence length="85" mass="9552">MSKVRKRRAGRPCTSPARKSCGRICGLMGWKRKLAAGQNGDVDARLRLVDPVFMCVADADDQDVIVRSHGINNQMRPEPMDTQRR</sequence>
<evidence type="ECO:0000313" key="2">
    <source>
        <dbReference type="Proteomes" id="UP000191987"/>
    </source>
</evidence>